<accession>A0A9D4J4S4</accession>
<evidence type="ECO:0000313" key="1">
    <source>
        <dbReference type="EMBL" id="KAH3798395.1"/>
    </source>
</evidence>
<keyword evidence="2" id="KW-1185">Reference proteome</keyword>
<proteinExistence type="predicted"/>
<comment type="caution">
    <text evidence="1">The sequence shown here is derived from an EMBL/GenBank/DDBJ whole genome shotgun (WGS) entry which is preliminary data.</text>
</comment>
<protein>
    <submittedName>
        <fullName evidence="1">Uncharacterized protein</fullName>
    </submittedName>
</protein>
<sequence length="71" mass="8522">MRRIWWRAYNNFSGLTYAVLDTRYNWYPDNRSHGQSLLRKFSQGEQSLTRCFDNPDSRSYIILTTRTVVPT</sequence>
<reference evidence="1" key="2">
    <citation type="submission" date="2020-11" db="EMBL/GenBank/DDBJ databases">
        <authorList>
            <person name="McCartney M.A."/>
            <person name="Auch B."/>
            <person name="Kono T."/>
            <person name="Mallez S."/>
            <person name="Becker A."/>
            <person name="Gohl D.M."/>
            <person name="Silverstein K.A.T."/>
            <person name="Koren S."/>
            <person name="Bechman K.B."/>
            <person name="Herman A."/>
            <person name="Abrahante J.E."/>
            <person name="Garbe J."/>
        </authorList>
    </citation>
    <scope>NUCLEOTIDE SEQUENCE</scope>
    <source>
        <strain evidence="1">Duluth1</strain>
        <tissue evidence="1">Whole animal</tissue>
    </source>
</reference>
<name>A0A9D4J4S4_DREPO</name>
<dbReference type="AlphaFoldDB" id="A0A9D4J4S4"/>
<reference evidence="1" key="1">
    <citation type="journal article" date="2019" name="bioRxiv">
        <title>The Genome of the Zebra Mussel, Dreissena polymorpha: A Resource for Invasive Species Research.</title>
        <authorList>
            <person name="McCartney M.A."/>
            <person name="Auch B."/>
            <person name="Kono T."/>
            <person name="Mallez S."/>
            <person name="Zhang Y."/>
            <person name="Obille A."/>
            <person name="Becker A."/>
            <person name="Abrahante J.E."/>
            <person name="Garbe J."/>
            <person name="Badalamenti J.P."/>
            <person name="Herman A."/>
            <person name="Mangelson H."/>
            <person name="Liachko I."/>
            <person name="Sullivan S."/>
            <person name="Sone E.D."/>
            <person name="Koren S."/>
            <person name="Silverstein K.A.T."/>
            <person name="Beckman K.B."/>
            <person name="Gohl D.M."/>
        </authorList>
    </citation>
    <scope>NUCLEOTIDE SEQUENCE</scope>
    <source>
        <strain evidence="1">Duluth1</strain>
        <tissue evidence="1">Whole animal</tissue>
    </source>
</reference>
<evidence type="ECO:0000313" key="2">
    <source>
        <dbReference type="Proteomes" id="UP000828390"/>
    </source>
</evidence>
<dbReference type="EMBL" id="JAIWYP010000007">
    <property type="protein sequence ID" value="KAH3798395.1"/>
    <property type="molecule type" value="Genomic_DNA"/>
</dbReference>
<gene>
    <name evidence="1" type="ORF">DPMN_151994</name>
</gene>
<organism evidence="1 2">
    <name type="scientific">Dreissena polymorpha</name>
    <name type="common">Zebra mussel</name>
    <name type="synonym">Mytilus polymorpha</name>
    <dbReference type="NCBI Taxonomy" id="45954"/>
    <lineage>
        <taxon>Eukaryota</taxon>
        <taxon>Metazoa</taxon>
        <taxon>Spiralia</taxon>
        <taxon>Lophotrochozoa</taxon>
        <taxon>Mollusca</taxon>
        <taxon>Bivalvia</taxon>
        <taxon>Autobranchia</taxon>
        <taxon>Heteroconchia</taxon>
        <taxon>Euheterodonta</taxon>
        <taxon>Imparidentia</taxon>
        <taxon>Neoheterodontei</taxon>
        <taxon>Myida</taxon>
        <taxon>Dreissenoidea</taxon>
        <taxon>Dreissenidae</taxon>
        <taxon>Dreissena</taxon>
    </lineage>
</organism>
<dbReference type="Proteomes" id="UP000828390">
    <property type="component" value="Unassembled WGS sequence"/>
</dbReference>